<dbReference type="InterPro" id="IPR009003">
    <property type="entry name" value="Peptidase_S1_PA"/>
</dbReference>
<name>A0AAE4SB41_9EURY</name>
<evidence type="ECO:0008006" key="3">
    <source>
        <dbReference type="Google" id="ProtNLM"/>
    </source>
</evidence>
<protein>
    <recommendedName>
        <fullName evidence="3">Peptidase S1 domain-containing protein</fullName>
    </recommendedName>
</protein>
<keyword evidence="2" id="KW-1185">Reference proteome</keyword>
<dbReference type="SUPFAM" id="SSF50494">
    <property type="entry name" value="Trypsin-like serine proteases"/>
    <property type="match status" value="1"/>
</dbReference>
<dbReference type="AlphaFoldDB" id="A0AAE4SB41"/>
<sequence length="446" mass="48932">MKKFQKNFLLMLFCIFALTCMVSAVIAAPSDLSIDEQQMVQQLPSQEAIDRSNAYNDLVKIDSGDEVPVLSPNWVTVQTFFYDPSMKFLNDGLLLTGSNRNRLSGYSDEYKNLVLSNLQYYDQNNNYVTGDITLGELLDMTDTTFWSYGMSSSGYLEVRVDTLSPYSQNDMVNIYNLIQKTASMNGYNMGIPVIFLEATIITPDMISSVPSSALVLEQNAELRSKLDRIRPLWGGIYAENQYGSSTIGFSAKDRSGNYGIVTCGHINPVGARIYQPYRSTENNFIGTVTSRSLATVDAAWIKCSSGVTSEGKINGGYSFAEGINVNSYGPIDVNKNVRISGYVCGNMDASYARVETTAFPITNNCDQADSDRGYVSIQNAIILTGTLQSGDSGSPVYQTYDESIFGNKHKLIGTVSGTFTDGGGQRIIVQPLQPILDKLQVTPITV</sequence>
<accession>A0AAE4SB41</accession>
<comment type="caution">
    <text evidence="1">The sequence shown here is derived from an EMBL/GenBank/DDBJ whole genome shotgun (WGS) entry which is preliminary data.</text>
</comment>
<proteinExistence type="predicted"/>
<evidence type="ECO:0000313" key="2">
    <source>
        <dbReference type="Proteomes" id="UP001273136"/>
    </source>
</evidence>
<dbReference type="EMBL" id="JAWDKA010000001">
    <property type="protein sequence ID" value="MDV0441110.1"/>
    <property type="molecule type" value="Genomic_DNA"/>
</dbReference>
<evidence type="ECO:0000313" key="1">
    <source>
        <dbReference type="EMBL" id="MDV0441110.1"/>
    </source>
</evidence>
<gene>
    <name evidence="1" type="ORF">McpAg1_02890</name>
</gene>
<reference evidence="1" key="1">
    <citation type="submission" date="2023-06" db="EMBL/GenBank/DDBJ databases">
        <title>Genome sequence of Methancorpusculaceae sp. Ag1.</title>
        <authorList>
            <person name="Protasov E."/>
            <person name="Platt K."/>
            <person name="Poehlein A."/>
            <person name="Daniel R."/>
            <person name="Brune A."/>
        </authorList>
    </citation>
    <scope>NUCLEOTIDE SEQUENCE</scope>
    <source>
        <strain evidence="1">Ag1</strain>
    </source>
</reference>
<dbReference type="Gene3D" id="2.40.10.10">
    <property type="entry name" value="Trypsin-like serine proteases"/>
    <property type="match status" value="2"/>
</dbReference>
<dbReference type="RefSeq" id="WP_338093504.1">
    <property type="nucleotide sequence ID" value="NZ_JAWDKA010000001.1"/>
</dbReference>
<dbReference type="Proteomes" id="UP001273136">
    <property type="component" value="Unassembled WGS sequence"/>
</dbReference>
<dbReference type="InterPro" id="IPR043504">
    <property type="entry name" value="Peptidase_S1_PA_chymotrypsin"/>
</dbReference>
<organism evidence="1 2">
    <name type="scientific">Methanorbis furvi</name>
    <dbReference type="NCBI Taxonomy" id="3028299"/>
    <lineage>
        <taxon>Archaea</taxon>
        <taxon>Methanobacteriati</taxon>
        <taxon>Methanobacteriota</taxon>
        <taxon>Stenosarchaea group</taxon>
        <taxon>Methanomicrobia</taxon>
        <taxon>Methanomicrobiales</taxon>
        <taxon>Methanocorpusculaceae</taxon>
        <taxon>Methanorbis</taxon>
    </lineage>
</organism>